<comment type="caution">
    <text evidence="2">The sequence shown here is derived from an EMBL/GenBank/DDBJ whole genome shotgun (WGS) entry which is preliminary data.</text>
</comment>
<reference evidence="2 3" key="1">
    <citation type="submission" date="2020-01" db="EMBL/GenBank/DDBJ databases">
        <title>Identification and distribution of gene clusters putatively required for synthesis of sphingolipid metabolism inhibitors in phylogenetically diverse species of the filamentous fungus Fusarium.</title>
        <authorList>
            <person name="Kim H.-S."/>
            <person name="Busman M."/>
            <person name="Brown D.W."/>
            <person name="Divon H."/>
            <person name="Uhlig S."/>
            <person name="Proctor R.H."/>
        </authorList>
    </citation>
    <scope>NUCLEOTIDE SEQUENCE [LARGE SCALE GENOMIC DNA]</scope>
    <source>
        <strain evidence="2 3">NRRL 20459</strain>
    </source>
</reference>
<organism evidence="2 3">
    <name type="scientific">Fusarium albosuccineum</name>
    <dbReference type="NCBI Taxonomy" id="1237068"/>
    <lineage>
        <taxon>Eukaryota</taxon>
        <taxon>Fungi</taxon>
        <taxon>Dikarya</taxon>
        <taxon>Ascomycota</taxon>
        <taxon>Pezizomycotina</taxon>
        <taxon>Sordariomycetes</taxon>
        <taxon>Hypocreomycetidae</taxon>
        <taxon>Hypocreales</taxon>
        <taxon>Nectriaceae</taxon>
        <taxon>Fusarium</taxon>
        <taxon>Fusarium decemcellulare species complex</taxon>
    </lineage>
</organism>
<dbReference type="OrthoDB" id="5072001at2759"/>
<dbReference type="Proteomes" id="UP000554235">
    <property type="component" value="Unassembled WGS sequence"/>
</dbReference>
<feature type="compositionally biased region" description="Low complexity" evidence="1">
    <location>
        <begin position="109"/>
        <end position="124"/>
    </location>
</feature>
<evidence type="ECO:0000313" key="3">
    <source>
        <dbReference type="Proteomes" id="UP000554235"/>
    </source>
</evidence>
<feature type="compositionally biased region" description="Low complexity" evidence="1">
    <location>
        <begin position="152"/>
        <end position="172"/>
    </location>
</feature>
<dbReference type="EMBL" id="JAADYS010000906">
    <property type="protein sequence ID" value="KAF4466264.1"/>
    <property type="molecule type" value="Genomic_DNA"/>
</dbReference>
<keyword evidence="3" id="KW-1185">Reference proteome</keyword>
<evidence type="ECO:0000313" key="2">
    <source>
        <dbReference type="EMBL" id="KAF4466264.1"/>
    </source>
</evidence>
<feature type="region of interest" description="Disordered" evidence="1">
    <location>
        <begin position="109"/>
        <end position="172"/>
    </location>
</feature>
<name>A0A8H4LE17_9HYPO</name>
<sequence length="172" mass="18272">MRDSSTAAQQDSTNSTTQQSNIGTFTNGDSSSSATMPSATDPQLLYQNLQTLCISAPDVPSPPFEHRTIMNIDQQELDQPPTHWPQDIWLNSPSYRVLYQPVLVVPHPPQLSASPPLQQPGPGSDAPMHHLSQHSEEEPRPEASPANGVNGHGHATTNGTSSTASGSSQGGS</sequence>
<dbReference type="AlphaFoldDB" id="A0A8H4LE17"/>
<evidence type="ECO:0000256" key="1">
    <source>
        <dbReference type="SAM" id="MobiDB-lite"/>
    </source>
</evidence>
<proteinExistence type="predicted"/>
<feature type="compositionally biased region" description="Low complexity" evidence="1">
    <location>
        <begin position="1"/>
        <end position="21"/>
    </location>
</feature>
<feature type="compositionally biased region" description="Polar residues" evidence="1">
    <location>
        <begin position="22"/>
        <end position="39"/>
    </location>
</feature>
<accession>A0A8H4LE17</accession>
<protein>
    <submittedName>
        <fullName evidence="2">Uncharacterized protein</fullName>
    </submittedName>
</protein>
<feature type="region of interest" description="Disordered" evidence="1">
    <location>
        <begin position="1"/>
        <end position="39"/>
    </location>
</feature>
<gene>
    <name evidence="2" type="ORF">FALBO_6890</name>
</gene>